<sequence length="447" mass="51675">MHLETSFEDEESPKTKKKKAEQAYGQLIKRKKKKAAKGMDHLSKLPDELIITILSFLPTHITARTSVLSRRFRHLWKAAPSLQFISPKLPSLHHLIALVNRVLCHRHPSHSLFSLHLDLKYYGIDHIPDSSIRPLFSNAFFLSLHHLTIEGSDLFFTLPRIFSISSLKSLSLDFIREYRLETFPSGFTLPFLRKLSLRLFFIDSARINQLVSELCSLEDLHLEIQGIDSLSLSSQTIRNLELIIVSNSSKFKTLELFLPSLESIHLEKRGFFCLHQSLSGIHLEVPLLKKAVIFLSVNDLSHLSVENPKAVGALKKLLKCISHVEELSLHVKDKEHDGVPVCLGTRKRMPKFSNLKRLDVGLCFHEYNIRAVIMMLHNCPALESLNLKFYEIRKVGRSRKGRQRKEWEAKLLHNANGNYYYVYLRNLNLQENRLELWKFMGNQEMSI</sequence>
<dbReference type="SUPFAM" id="SSF81383">
    <property type="entry name" value="F-box domain"/>
    <property type="match status" value="1"/>
</dbReference>
<dbReference type="Proteomes" id="UP001151287">
    <property type="component" value="Unassembled WGS sequence"/>
</dbReference>
<dbReference type="AlphaFoldDB" id="A0A9Q0HUW1"/>
<dbReference type="PANTHER" id="PTHR34223:SF51">
    <property type="entry name" value="OS06G0556300 PROTEIN"/>
    <property type="match status" value="1"/>
</dbReference>
<dbReference type="InterPro" id="IPR032675">
    <property type="entry name" value="LRR_dom_sf"/>
</dbReference>
<feature type="compositionally biased region" description="Acidic residues" evidence="1">
    <location>
        <begin position="1"/>
        <end position="11"/>
    </location>
</feature>
<proteinExistence type="predicted"/>
<gene>
    <name evidence="3" type="ORF">LUZ63_007778</name>
</gene>
<protein>
    <recommendedName>
        <fullName evidence="2">F-box domain-containing protein</fullName>
    </recommendedName>
</protein>
<dbReference type="InterPro" id="IPR036047">
    <property type="entry name" value="F-box-like_dom_sf"/>
</dbReference>
<dbReference type="Pfam" id="PF23622">
    <property type="entry name" value="LRR_At1g61320_AtMIF1"/>
    <property type="match status" value="1"/>
</dbReference>
<evidence type="ECO:0000259" key="2">
    <source>
        <dbReference type="PROSITE" id="PS50181"/>
    </source>
</evidence>
<dbReference type="EMBL" id="JAMQYH010000002">
    <property type="protein sequence ID" value="KAJ1699266.1"/>
    <property type="molecule type" value="Genomic_DNA"/>
</dbReference>
<feature type="region of interest" description="Disordered" evidence="1">
    <location>
        <begin position="1"/>
        <end position="23"/>
    </location>
</feature>
<evidence type="ECO:0000313" key="4">
    <source>
        <dbReference type="Proteomes" id="UP001151287"/>
    </source>
</evidence>
<dbReference type="Gene3D" id="3.80.10.10">
    <property type="entry name" value="Ribonuclease Inhibitor"/>
    <property type="match status" value="1"/>
</dbReference>
<dbReference type="CDD" id="cd22160">
    <property type="entry name" value="F-box_AtFBL13-like"/>
    <property type="match status" value="1"/>
</dbReference>
<dbReference type="InterPro" id="IPR055357">
    <property type="entry name" value="LRR_At1g61320_AtMIF1"/>
</dbReference>
<dbReference type="InterPro" id="IPR001810">
    <property type="entry name" value="F-box_dom"/>
</dbReference>
<name>A0A9Q0HUW1_9POAL</name>
<dbReference type="OrthoDB" id="693840at2759"/>
<reference evidence="3" key="1">
    <citation type="journal article" date="2022" name="Cell">
        <title>Repeat-based holocentromeres influence genome architecture and karyotype evolution.</title>
        <authorList>
            <person name="Hofstatter P.G."/>
            <person name="Thangavel G."/>
            <person name="Lux T."/>
            <person name="Neumann P."/>
            <person name="Vondrak T."/>
            <person name="Novak P."/>
            <person name="Zhang M."/>
            <person name="Costa L."/>
            <person name="Castellani M."/>
            <person name="Scott A."/>
            <person name="Toegelov H."/>
            <person name="Fuchs J."/>
            <person name="Mata-Sucre Y."/>
            <person name="Dias Y."/>
            <person name="Vanzela A.L.L."/>
            <person name="Huettel B."/>
            <person name="Almeida C.C.S."/>
            <person name="Simkova H."/>
            <person name="Souza G."/>
            <person name="Pedrosa-Harand A."/>
            <person name="Macas J."/>
            <person name="Mayer K.F.X."/>
            <person name="Houben A."/>
            <person name="Marques A."/>
        </authorList>
    </citation>
    <scope>NUCLEOTIDE SEQUENCE</scope>
    <source>
        <strain evidence="3">RhyBre1mFocal</strain>
    </source>
</reference>
<dbReference type="InterPro" id="IPR053781">
    <property type="entry name" value="F-box_AtFBL13-like"/>
</dbReference>
<evidence type="ECO:0000313" key="3">
    <source>
        <dbReference type="EMBL" id="KAJ1699266.1"/>
    </source>
</evidence>
<feature type="domain" description="F-box" evidence="2">
    <location>
        <begin position="39"/>
        <end position="75"/>
    </location>
</feature>
<dbReference type="InterPro" id="IPR053197">
    <property type="entry name" value="F-box_SCFL_complex_component"/>
</dbReference>
<evidence type="ECO:0000256" key="1">
    <source>
        <dbReference type="SAM" id="MobiDB-lite"/>
    </source>
</evidence>
<dbReference type="PROSITE" id="PS50181">
    <property type="entry name" value="FBOX"/>
    <property type="match status" value="1"/>
</dbReference>
<dbReference type="Pfam" id="PF00646">
    <property type="entry name" value="F-box"/>
    <property type="match status" value="1"/>
</dbReference>
<comment type="caution">
    <text evidence="3">The sequence shown here is derived from an EMBL/GenBank/DDBJ whole genome shotgun (WGS) entry which is preliminary data.</text>
</comment>
<dbReference type="PANTHER" id="PTHR34223">
    <property type="entry name" value="OS11G0201299 PROTEIN"/>
    <property type="match status" value="1"/>
</dbReference>
<organism evidence="3 4">
    <name type="scientific">Rhynchospora breviuscula</name>
    <dbReference type="NCBI Taxonomy" id="2022672"/>
    <lineage>
        <taxon>Eukaryota</taxon>
        <taxon>Viridiplantae</taxon>
        <taxon>Streptophyta</taxon>
        <taxon>Embryophyta</taxon>
        <taxon>Tracheophyta</taxon>
        <taxon>Spermatophyta</taxon>
        <taxon>Magnoliopsida</taxon>
        <taxon>Liliopsida</taxon>
        <taxon>Poales</taxon>
        <taxon>Cyperaceae</taxon>
        <taxon>Cyperoideae</taxon>
        <taxon>Rhynchosporeae</taxon>
        <taxon>Rhynchospora</taxon>
    </lineage>
</organism>
<dbReference type="SUPFAM" id="SSF52058">
    <property type="entry name" value="L domain-like"/>
    <property type="match status" value="1"/>
</dbReference>
<accession>A0A9Q0HUW1</accession>
<keyword evidence="4" id="KW-1185">Reference proteome</keyword>